<proteinExistence type="predicted"/>
<evidence type="ECO:0000313" key="2">
    <source>
        <dbReference type="Proteomes" id="UP000646244"/>
    </source>
</evidence>
<accession>A0A918WLR2</accession>
<reference evidence="1" key="1">
    <citation type="journal article" date="2014" name="Int. J. Syst. Evol. Microbiol.">
        <title>Complete genome sequence of Corynebacterium casei LMG S-19264T (=DSM 44701T), isolated from a smear-ripened cheese.</title>
        <authorList>
            <consortium name="US DOE Joint Genome Institute (JGI-PGF)"/>
            <person name="Walter F."/>
            <person name="Albersmeier A."/>
            <person name="Kalinowski J."/>
            <person name="Ruckert C."/>
        </authorList>
    </citation>
    <scope>NUCLEOTIDE SEQUENCE</scope>
    <source>
        <strain evidence="1">JCM 4633</strain>
    </source>
</reference>
<name>A0A918WLR2_STRCJ</name>
<sequence length="142" mass="14542">MVTKPGLDELVGLADLLIEVHYLLRQRVHHPGGQLLPGKTGVLTIGGLAGFLGELVSTDDAAVPQPGSQTLCADPADGNGCLVTHQQDQRPGVIQVQDTFQGGEDAVELGAEPIDDAGAVGDQVQASIGEDPEVGDCLVADA</sequence>
<gene>
    <name evidence="1" type="ORF">GCM10010507_38200</name>
</gene>
<evidence type="ECO:0000313" key="1">
    <source>
        <dbReference type="EMBL" id="GHC57841.1"/>
    </source>
</evidence>
<comment type="caution">
    <text evidence="1">The sequence shown here is derived from an EMBL/GenBank/DDBJ whole genome shotgun (WGS) entry which is preliminary data.</text>
</comment>
<dbReference type="AlphaFoldDB" id="A0A918WLR2"/>
<organism evidence="1 2">
    <name type="scientific">Streptomyces cinnamoneus</name>
    <name type="common">Streptoverticillium cinnamoneum</name>
    <dbReference type="NCBI Taxonomy" id="53446"/>
    <lineage>
        <taxon>Bacteria</taxon>
        <taxon>Bacillati</taxon>
        <taxon>Actinomycetota</taxon>
        <taxon>Actinomycetes</taxon>
        <taxon>Kitasatosporales</taxon>
        <taxon>Streptomycetaceae</taxon>
        <taxon>Streptomyces</taxon>
        <taxon>Streptomyces cinnamoneus group</taxon>
    </lineage>
</organism>
<dbReference type="EMBL" id="BMVB01000012">
    <property type="protein sequence ID" value="GHC57841.1"/>
    <property type="molecule type" value="Genomic_DNA"/>
</dbReference>
<dbReference type="Proteomes" id="UP000646244">
    <property type="component" value="Unassembled WGS sequence"/>
</dbReference>
<protein>
    <submittedName>
        <fullName evidence="1">Uncharacterized protein</fullName>
    </submittedName>
</protein>
<reference evidence="1" key="2">
    <citation type="submission" date="2020-09" db="EMBL/GenBank/DDBJ databases">
        <authorList>
            <person name="Sun Q."/>
            <person name="Ohkuma M."/>
        </authorList>
    </citation>
    <scope>NUCLEOTIDE SEQUENCE</scope>
    <source>
        <strain evidence="1">JCM 4633</strain>
    </source>
</reference>